<feature type="compositionally biased region" description="Basic and acidic residues" evidence="1">
    <location>
        <begin position="79"/>
        <end position="100"/>
    </location>
</feature>
<feature type="region of interest" description="Disordered" evidence="1">
    <location>
        <begin position="67"/>
        <end position="108"/>
    </location>
</feature>
<evidence type="ECO:0000256" key="1">
    <source>
        <dbReference type="SAM" id="MobiDB-lite"/>
    </source>
</evidence>
<accession>A0AAV4VG84</accession>
<reference evidence="2 3" key="1">
    <citation type="submission" date="2021-06" db="EMBL/GenBank/DDBJ databases">
        <title>Caerostris extrusa draft genome.</title>
        <authorList>
            <person name="Kono N."/>
            <person name="Arakawa K."/>
        </authorList>
    </citation>
    <scope>NUCLEOTIDE SEQUENCE [LARGE SCALE GENOMIC DNA]</scope>
</reference>
<comment type="caution">
    <text evidence="2">The sequence shown here is derived from an EMBL/GenBank/DDBJ whole genome shotgun (WGS) entry which is preliminary data.</text>
</comment>
<organism evidence="2 3">
    <name type="scientific">Caerostris extrusa</name>
    <name type="common">Bark spider</name>
    <name type="synonym">Caerostris bankana</name>
    <dbReference type="NCBI Taxonomy" id="172846"/>
    <lineage>
        <taxon>Eukaryota</taxon>
        <taxon>Metazoa</taxon>
        <taxon>Ecdysozoa</taxon>
        <taxon>Arthropoda</taxon>
        <taxon>Chelicerata</taxon>
        <taxon>Arachnida</taxon>
        <taxon>Araneae</taxon>
        <taxon>Araneomorphae</taxon>
        <taxon>Entelegynae</taxon>
        <taxon>Araneoidea</taxon>
        <taxon>Araneidae</taxon>
        <taxon>Caerostris</taxon>
    </lineage>
</organism>
<evidence type="ECO:0000313" key="3">
    <source>
        <dbReference type="Proteomes" id="UP001054945"/>
    </source>
</evidence>
<name>A0AAV4VG84_CAEEX</name>
<dbReference type="AlphaFoldDB" id="A0AAV4VG84"/>
<evidence type="ECO:0000313" key="2">
    <source>
        <dbReference type="EMBL" id="GIY68505.1"/>
    </source>
</evidence>
<protein>
    <submittedName>
        <fullName evidence="2">Uncharacterized protein</fullName>
    </submittedName>
</protein>
<dbReference type="Proteomes" id="UP001054945">
    <property type="component" value="Unassembled WGS sequence"/>
</dbReference>
<gene>
    <name evidence="2" type="ORF">CEXT_338471</name>
</gene>
<sequence>MVEIGVSTITLNLTSSKCVTAIKLTVTFIETPKYRCITIEGKQQMEQNLSTHPQPIACLPFRIIDFQRSPPSQHNGPHNGDDATLKNDENKKEFVNHDDNNNNNNNNNNMAAGLFLYGIMSKK</sequence>
<dbReference type="EMBL" id="BPLR01014387">
    <property type="protein sequence ID" value="GIY68505.1"/>
    <property type="molecule type" value="Genomic_DNA"/>
</dbReference>
<keyword evidence="3" id="KW-1185">Reference proteome</keyword>
<proteinExistence type="predicted"/>